<dbReference type="AlphaFoldDB" id="A0A835PTT4"/>
<protein>
    <submittedName>
        <fullName evidence="2">Uncharacterized protein</fullName>
    </submittedName>
</protein>
<feature type="region of interest" description="Disordered" evidence="1">
    <location>
        <begin position="1"/>
        <end position="38"/>
    </location>
</feature>
<name>A0A835PTT4_VANPL</name>
<gene>
    <name evidence="2" type="ORF">HPP92_023438</name>
</gene>
<keyword evidence="3" id="KW-1185">Reference proteome</keyword>
<accession>A0A835PTT4</accession>
<dbReference type="Proteomes" id="UP000636800">
    <property type="component" value="Chromosome 12"/>
</dbReference>
<feature type="compositionally biased region" description="Basic and acidic residues" evidence="1">
    <location>
        <begin position="26"/>
        <end position="38"/>
    </location>
</feature>
<sequence length="76" mass="8887">MLQPRNRGKLKTNPSPAKHAVCRRSTSPEKPPDLDRWNRSPAMIRVRVLLRPWLRCQTNQKSPKQIAPRYLLDSDD</sequence>
<feature type="compositionally biased region" description="Basic residues" evidence="1">
    <location>
        <begin position="1"/>
        <end position="10"/>
    </location>
</feature>
<organism evidence="2 3">
    <name type="scientific">Vanilla planifolia</name>
    <name type="common">Vanilla</name>
    <dbReference type="NCBI Taxonomy" id="51239"/>
    <lineage>
        <taxon>Eukaryota</taxon>
        <taxon>Viridiplantae</taxon>
        <taxon>Streptophyta</taxon>
        <taxon>Embryophyta</taxon>
        <taxon>Tracheophyta</taxon>
        <taxon>Spermatophyta</taxon>
        <taxon>Magnoliopsida</taxon>
        <taxon>Liliopsida</taxon>
        <taxon>Asparagales</taxon>
        <taxon>Orchidaceae</taxon>
        <taxon>Vanilloideae</taxon>
        <taxon>Vanilleae</taxon>
        <taxon>Vanilla</taxon>
    </lineage>
</organism>
<evidence type="ECO:0000313" key="2">
    <source>
        <dbReference type="EMBL" id="KAG0458281.1"/>
    </source>
</evidence>
<dbReference type="OrthoDB" id="650808at2759"/>
<proteinExistence type="predicted"/>
<evidence type="ECO:0000256" key="1">
    <source>
        <dbReference type="SAM" id="MobiDB-lite"/>
    </source>
</evidence>
<reference evidence="2 3" key="1">
    <citation type="journal article" date="2020" name="Nat. Food">
        <title>A phased Vanilla planifolia genome enables genetic improvement of flavour and production.</title>
        <authorList>
            <person name="Hasing T."/>
            <person name="Tang H."/>
            <person name="Brym M."/>
            <person name="Khazi F."/>
            <person name="Huang T."/>
            <person name="Chambers A.H."/>
        </authorList>
    </citation>
    <scope>NUCLEOTIDE SEQUENCE [LARGE SCALE GENOMIC DNA]</scope>
    <source>
        <tissue evidence="2">Leaf</tissue>
    </source>
</reference>
<evidence type="ECO:0000313" key="3">
    <source>
        <dbReference type="Proteomes" id="UP000636800"/>
    </source>
</evidence>
<comment type="caution">
    <text evidence="2">The sequence shown here is derived from an EMBL/GenBank/DDBJ whole genome shotgun (WGS) entry which is preliminary data.</text>
</comment>
<dbReference type="EMBL" id="JADCNL010000012">
    <property type="protein sequence ID" value="KAG0458281.1"/>
    <property type="molecule type" value="Genomic_DNA"/>
</dbReference>